<protein>
    <submittedName>
        <fullName evidence="1">Uncharacterized protein</fullName>
    </submittedName>
</protein>
<organism evidence="1 2">
    <name type="scientific">Nothoprocta perdicaria</name>
    <name type="common">Chilean tinamou</name>
    <name type="synonym">Crypturus perdicarius</name>
    <dbReference type="NCBI Taxonomy" id="30464"/>
    <lineage>
        <taxon>Eukaryota</taxon>
        <taxon>Metazoa</taxon>
        <taxon>Chordata</taxon>
        <taxon>Craniata</taxon>
        <taxon>Vertebrata</taxon>
        <taxon>Euteleostomi</taxon>
        <taxon>Archelosauria</taxon>
        <taxon>Archosauria</taxon>
        <taxon>Dinosauria</taxon>
        <taxon>Saurischia</taxon>
        <taxon>Theropoda</taxon>
        <taxon>Coelurosauria</taxon>
        <taxon>Aves</taxon>
        <taxon>Palaeognathae</taxon>
        <taxon>Tinamiformes</taxon>
        <taxon>Tinamidae</taxon>
        <taxon>Nothoprocta</taxon>
    </lineage>
</organism>
<evidence type="ECO:0000313" key="2">
    <source>
        <dbReference type="Proteomes" id="UP000694420"/>
    </source>
</evidence>
<reference evidence="1" key="1">
    <citation type="submission" date="2025-08" db="UniProtKB">
        <authorList>
            <consortium name="Ensembl"/>
        </authorList>
    </citation>
    <scope>IDENTIFICATION</scope>
</reference>
<proteinExistence type="predicted"/>
<keyword evidence="2" id="KW-1185">Reference proteome</keyword>
<dbReference type="AlphaFoldDB" id="A0A8C6YQ44"/>
<evidence type="ECO:0000313" key="1">
    <source>
        <dbReference type="Ensembl" id="ENSNPEP00000003313.1"/>
    </source>
</evidence>
<sequence length="88" mass="9348">MSYTRTSPIAADSLQLSLLLPPQDGVLRTGMALAASGWGLARLAEALGSSEQALRLIAFLWARPLPCAPFLVVSAVLRGCAGYWSARF</sequence>
<dbReference type="Ensembl" id="ENSNPET00000003378.1">
    <property type="protein sequence ID" value="ENSNPEP00000003313.1"/>
    <property type="gene ID" value="ENSNPEG00000002543.1"/>
</dbReference>
<dbReference type="Proteomes" id="UP000694420">
    <property type="component" value="Unplaced"/>
</dbReference>
<accession>A0A8C6YQ44</accession>
<reference evidence="1" key="2">
    <citation type="submission" date="2025-09" db="UniProtKB">
        <authorList>
            <consortium name="Ensembl"/>
        </authorList>
    </citation>
    <scope>IDENTIFICATION</scope>
</reference>
<name>A0A8C6YQ44_NOTPE</name>